<protein>
    <submittedName>
        <fullName evidence="1">Uncharacterized protein</fullName>
    </submittedName>
</protein>
<organism evidence="1 2">
    <name type="scientific">Prochlorococcus marinus str. PAC1</name>
    <dbReference type="NCBI Taxonomy" id="59924"/>
    <lineage>
        <taxon>Bacteria</taxon>
        <taxon>Bacillati</taxon>
        <taxon>Cyanobacteriota</taxon>
        <taxon>Cyanophyceae</taxon>
        <taxon>Synechococcales</taxon>
        <taxon>Prochlorococcaceae</taxon>
        <taxon>Prochlorococcus</taxon>
    </lineage>
</organism>
<reference evidence="2" key="1">
    <citation type="journal article" date="2014" name="Sci. Data">
        <title>Genomes of diverse isolates of the marine cyanobacterium Prochlorococcus.</title>
        <authorList>
            <person name="Biller S."/>
            <person name="Berube P."/>
            <person name="Thompson J."/>
            <person name="Kelly L."/>
            <person name="Roggensack S."/>
            <person name="Awad L."/>
            <person name="Roache-Johnson K."/>
            <person name="Ding H."/>
            <person name="Giovannoni S.J."/>
            <person name="Moore L.R."/>
            <person name="Chisholm S.W."/>
        </authorList>
    </citation>
    <scope>NUCLEOTIDE SEQUENCE [LARGE SCALE GENOMIC DNA]</scope>
    <source>
        <strain evidence="2">PAC1</strain>
    </source>
</reference>
<accession>A0A0A2C7T4</accession>
<comment type="caution">
    <text evidence="1">The sequence shown here is derived from an EMBL/GenBank/DDBJ whole genome shotgun (WGS) entry which is preliminary data.</text>
</comment>
<sequence length="54" mass="6563">MQKLEPLILFPVNEYWKRTDLNQPLLFRGPSSDDLLYSIRKRLFIQSGQWSFYL</sequence>
<evidence type="ECO:0000313" key="1">
    <source>
        <dbReference type="EMBL" id="KGG22431.1"/>
    </source>
</evidence>
<dbReference type="AlphaFoldDB" id="A0A0A2C7T4"/>
<proteinExistence type="predicted"/>
<evidence type="ECO:0000313" key="2">
    <source>
        <dbReference type="Proteomes" id="UP000030392"/>
    </source>
</evidence>
<name>A0A0A2C7T4_PROMR</name>
<dbReference type="Proteomes" id="UP000030392">
    <property type="component" value="Unassembled WGS sequence"/>
</dbReference>
<dbReference type="EMBL" id="JNAX01000002">
    <property type="protein sequence ID" value="KGG22431.1"/>
    <property type="molecule type" value="Genomic_DNA"/>
</dbReference>
<gene>
    <name evidence="1" type="ORF">EV03_0101</name>
</gene>